<evidence type="ECO:0000256" key="1">
    <source>
        <dbReference type="SAM" id="Phobius"/>
    </source>
</evidence>
<gene>
    <name evidence="3" type="ORF">FRX97_04855</name>
</gene>
<keyword evidence="1" id="KW-0472">Membrane</keyword>
<keyword evidence="1" id="KW-0812">Transmembrane</keyword>
<name>A0A5C6VAK1_9FLAO</name>
<keyword evidence="4" id="KW-1185">Reference proteome</keyword>
<evidence type="ECO:0000313" key="4">
    <source>
        <dbReference type="Proteomes" id="UP000321168"/>
    </source>
</evidence>
<protein>
    <submittedName>
        <fullName evidence="3">Carbohydrate binding family 9 domain-containing protein</fullName>
    </submittedName>
</protein>
<organism evidence="3 4">
    <name type="scientific">Luteibaculum oceani</name>
    <dbReference type="NCBI Taxonomy" id="1294296"/>
    <lineage>
        <taxon>Bacteria</taxon>
        <taxon>Pseudomonadati</taxon>
        <taxon>Bacteroidota</taxon>
        <taxon>Flavobacteriia</taxon>
        <taxon>Flavobacteriales</taxon>
        <taxon>Luteibaculaceae</taxon>
        <taxon>Luteibaculum</taxon>
    </lineage>
</organism>
<dbReference type="OrthoDB" id="9786766at2"/>
<accession>A0A5C6VAK1</accession>
<feature type="transmembrane region" description="Helical" evidence="1">
    <location>
        <begin position="49"/>
        <end position="66"/>
    </location>
</feature>
<dbReference type="Pfam" id="PF19313">
    <property type="entry name" value="DUF5916"/>
    <property type="match status" value="1"/>
</dbReference>
<feature type="domain" description="DUF5916" evidence="2">
    <location>
        <begin position="274"/>
        <end position="864"/>
    </location>
</feature>
<proteinExistence type="predicted"/>
<dbReference type="Proteomes" id="UP000321168">
    <property type="component" value="Unassembled WGS sequence"/>
</dbReference>
<dbReference type="AlphaFoldDB" id="A0A5C6VAK1"/>
<evidence type="ECO:0000313" key="3">
    <source>
        <dbReference type="EMBL" id="TXC81336.1"/>
    </source>
</evidence>
<dbReference type="EMBL" id="VORB01000004">
    <property type="protein sequence ID" value="TXC81336.1"/>
    <property type="molecule type" value="Genomic_DNA"/>
</dbReference>
<dbReference type="SUPFAM" id="SSF49344">
    <property type="entry name" value="CBD9-like"/>
    <property type="match status" value="1"/>
</dbReference>
<reference evidence="3 4" key="1">
    <citation type="submission" date="2019-08" db="EMBL/GenBank/DDBJ databases">
        <title>Genome of Luteibaculum oceani JCM 18817.</title>
        <authorList>
            <person name="Bowman J.P."/>
        </authorList>
    </citation>
    <scope>NUCLEOTIDE SEQUENCE [LARGE SCALE GENOMIC DNA]</scope>
    <source>
        <strain evidence="3 4">JCM 18817</strain>
    </source>
</reference>
<evidence type="ECO:0000259" key="2">
    <source>
        <dbReference type="Pfam" id="PF19313"/>
    </source>
</evidence>
<dbReference type="Gene3D" id="2.60.40.1190">
    <property type="match status" value="1"/>
</dbReference>
<dbReference type="CDD" id="cd09618">
    <property type="entry name" value="CBM9_like_2"/>
    <property type="match status" value="1"/>
</dbReference>
<sequence length="872" mass="99525">MAIQAGIKFRYRSATQGTTRLFRPTLTFFTAKKLDICTKFLGLRLRSGGVFFLVIFTFLSFVVQAINENQKEGYATLTEGLIKVDGELNESEWQSAPIFTGFITRDPDPGNPANRETEVKILYNSESLFIGAYLKEDGKDNILRELSQRDDFANTDHFGVFIDAYKDGINGVGFYVTAAGVQLDAKMSAMGDDFSWNAVWNSAVTIKEDGWYVEMEIPYSALRFPDKSVQEWHLNFVRNIRRIRETSFWNPINPEVNGFFNQAGLLKGIEEIETPVRLQLYPYMSAYANTFNGEQTYSVNGGMDVKYGISDAFTLDMTLIPDFGQVQSDNQVLNLTPFEVRFNERRQFFTEGTELFNKGGLFYSRRIGGRPINFSKPYQELQEGEEVISNPSDGKLVNATKVSGRTTSGLGVGVFNAVSAPTYAVIRSAEGEQRQVQTDPLTNFSVLVLDQNLGNNSYVTLINTNVLRNGGTYDANVIGTEFDVRDNSNTVRVSGGGAFNKKYGANLTDPEGFRHNIGISKISGNFNYGASYYLESDTYDPNDLGFLFNNNSFSKSFWGSFNQYKPWWFLNRFGINLSVRQEALYRPENFVSFETELSGFFITKNFHAFGMGVERSPYGEYDYFEPRRSGYVFINPPSTSYRGWISTDYRKTFALDVNFNQELFAFRQGPSTSLNISPRVRVNNQLSFVYRINNRLNQDEYGYALFNGLGNSDAVDYDPNEVYFARRDRRVHEQILNARYIFTNRMGLTARVRHYWSEVNYHEFFSLQPKGEMLETEYQGKNSEGVSLHNTSFNAFNIDVVFTWVFLPGSELSVVWKDAILASRNKLAESYRENVDYMLGAPRSDSFSFKILYFIDYHTMRKKFRSNSNPIG</sequence>
<dbReference type="InterPro" id="IPR045670">
    <property type="entry name" value="DUF5916"/>
</dbReference>
<keyword evidence="1" id="KW-1133">Transmembrane helix</keyword>
<comment type="caution">
    <text evidence="3">The sequence shown here is derived from an EMBL/GenBank/DDBJ whole genome shotgun (WGS) entry which is preliminary data.</text>
</comment>